<name>A0A4Y8L287_9BACT</name>
<evidence type="ECO:0008006" key="4">
    <source>
        <dbReference type="Google" id="ProtNLM"/>
    </source>
</evidence>
<accession>A0A4Y8L287</accession>
<dbReference type="InterPro" id="IPR011044">
    <property type="entry name" value="Quino_amine_DH_bsu"/>
</dbReference>
<dbReference type="AlphaFoldDB" id="A0A4Y8L287"/>
<dbReference type="STRING" id="1121485.GCA_000426485_03104"/>
<gene>
    <name evidence="2" type="ORF">E2605_12360</name>
</gene>
<dbReference type="PROSITE" id="PS51257">
    <property type="entry name" value="PROKAR_LIPOPROTEIN"/>
    <property type="match status" value="1"/>
</dbReference>
<feature type="chain" id="PRO_5021446171" description="YncE family protein" evidence="1">
    <location>
        <begin position="26"/>
        <end position="357"/>
    </location>
</feature>
<dbReference type="EMBL" id="SOML01000007">
    <property type="protein sequence ID" value="TFD95622.1"/>
    <property type="molecule type" value="Genomic_DNA"/>
</dbReference>
<dbReference type="Gene3D" id="2.130.10.10">
    <property type="entry name" value="YVTN repeat-like/Quinoprotein amine dehydrogenase"/>
    <property type="match status" value="1"/>
</dbReference>
<sequence>MKLQRNIFASLLLLSIMVLGFTSCSDDDDNNKEDNSIGNVYVLSSGGKDSNSAALITYNAETGKTSNIFENVNGVKLGDTGQDMIYYGSKLYVSVYNSGIVYVLDKTGKKLAEIKDDSQKLQPRMFEAYNGKVYVTSFDGYIARIDTTSLSIDKKVAVGANPEFVKVVNNKVYVANSGGLSWQSGYNNTVSILNPDLSEKKDIEVAVNPVELEVDKYNNLYLISRGNYGDVPTTLQSINTTSNEVKVLDTDRSFSMYAVSEKLYLLKKEYVNSKPTSSFTYWDIASNKVVEGSFITDGTAIADISYVTVDPKSGNYYVAAANGSNTGDVYIFSAGGKFISKFDTGAAYPMKILFIYK</sequence>
<keyword evidence="1" id="KW-0732">Signal</keyword>
<dbReference type="SUPFAM" id="SSF50969">
    <property type="entry name" value="YVTN repeat-like/Quinoprotein amine dehydrogenase"/>
    <property type="match status" value="1"/>
</dbReference>
<dbReference type="OrthoDB" id="792648at2"/>
<protein>
    <recommendedName>
        <fullName evidence="4">YncE family protein</fullName>
    </recommendedName>
</protein>
<dbReference type="InterPro" id="IPR015943">
    <property type="entry name" value="WD40/YVTN_repeat-like_dom_sf"/>
</dbReference>
<feature type="signal peptide" evidence="1">
    <location>
        <begin position="1"/>
        <end position="25"/>
    </location>
</feature>
<evidence type="ECO:0000256" key="1">
    <source>
        <dbReference type="SAM" id="SignalP"/>
    </source>
</evidence>
<organism evidence="2 3">
    <name type="scientific">Dysgonomonas capnocytophagoides</name>
    <dbReference type="NCBI Taxonomy" id="45254"/>
    <lineage>
        <taxon>Bacteria</taxon>
        <taxon>Pseudomonadati</taxon>
        <taxon>Bacteroidota</taxon>
        <taxon>Bacteroidia</taxon>
        <taxon>Bacteroidales</taxon>
        <taxon>Dysgonomonadaceae</taxon>
        <taxon>Dysgonomonas</taxon>
    </lineage>
</organism>
<proteinExistence type="predicted"/>
<dbReference type="RefSeq" id="WP_134436642.1">
    <property type="nucleotide sequence ID" value="NZ_SOML01000007.1"/>
</dbReference>
<evidence type="ECO:0000313" key="2">
    <source>
        <dbReference type="EMBL" id="TFD95622.1"/>
    </source>
</evidence>
<dbReference type="Proteomes" id="UP000297861">
    <property type="component" value="Unassembled WGS sequence"/>
</dbReference>
<reference evidence="2 3" key="1">
    <citation type="submission" date="2019-03" db="EMBL/GenBank/DDBJ databases">
        <title>San Antonio Military Medical Center submission to MRSN (WRAIR), pending publication.</title>
        <authorList>
            <person name="Blyth D.M."/>
            <person name="Mccarthy S.L."/>
            <person name="Schall S.E."/>
            <person name="Stam J.A."/>
            <person name="Ong A.C."/>
            <person name="Mcgann P.T."/>
        </authorList>
    </citation>
    <scope>NUCLEOTIDE SEQUENCE [LARGE SCALE GENOMIC DNA]</scope>
    <source>
        <strain evidence="2 3">MRSN571793</strain>
    </source>
</reference>
<comment type="caution">
    <text evidence="2">The sequence shown here is derived from an EMBL/GenBank/DDBJ whole genome shotgun (WGS) entry which is preliminary data.</text>
</comment>
<evidence type="ECO:0000313" key="3">
    <source>
        <dbReference type="Proteomes" id="UP000297861"/>
    </source>
</evidence>
<keyword evidence="3" id="KW-1185">Reference proteome</keyword>